<dbReference type="AlphaFoldDB" id="A0A8X8DIL5"/>
<keyword evidence="2" id="KW-1185">Reference proteome</keyword>
<comment type="caution">
    <text evidence="1">The sequence shown here is derived from an EMBL/GenBank/DDBJ whole genome shotgun (WGS) entry which is preliminary data.</text>
</comment>
<sequence>MAEEGKSDAQLFQLLSNLLQQVVTNMLLSKDLLEVYATELPSESKKVLKERHRTKPNIGAGFRGMFIVTWGSSS</sequence>
<gene>
    <name evidence="1" type="ORF">POTOM_001790</name>
</gene>
<protein>
    <submittedName>
        <fullName evidence="1">Uncharacterized protein</fullName>
    </submittedName>
</protein>
<dbReference type="Proteomes" id="UP000886885">
    <property type="component" value="Chromosome 1A"/>
</dbReference>
<evidence type="ECO:0000313" key="1">
    <source>
        <dbReference type="EMBL" id="KAG6792638.1"/>
    </source>
</evidence>
<proteinExistence type="predicted"/>
<evidence type="ECO:0000313" key="2">
    <source>
        <dbReference type="Proteomes" id="UP000886885"/>
    </source>
</evidence>
<dbReference type="EMBL" id="JAAWWB010000001">
    <property type="protein sequence ID" value="KAG6792638.1"/>
    <property type="molecule type" value="Genomic_DNA"/>
</dbReference>
<accession>A0A8X8DIL5</accession>
<name>A0A8X8DIL5_POPTO</name>
<organism evidence="1 2">
    <name type="scientific">Populus tomentosa</name>
    <name type="common">Chinese white poplar</name>
    <dbReference type="NCBI Taxonomy" id="118781"/>
    <lineage>
        <taxon>Eukaryota</taxon>
        <taxon>Viridiplantae</taxon>
        <taxon>Streptophyta</taxon>
        <taxon>Embryophyta</taxon>
        <taxon>Tracheophyta</taxon>
        <taxon>Spermatophyta</taxon>
        <taxon>Magnoliopsida</taxon>
        <taxon>eudicotyledons</taxon>
        <taxon>Gunneridae</taxon>
        <taxon>Pentapetalae</taxon>
        <taxon>rosids</taxon>
        <taxon>fabids</taxon>
        <taxon>Malpighiales</taxon>
        <taxon>Salicaceae</taxon>
        <taxon>Saliceae</taxon>
        <taxon>Populus</taxon>
    </lineage>
</organism>
<reference evidence="1" key="1">
    <citation type="journal article" date="2020" name="bioRxiv">
        <title>Hybrid origin of Populus tomentosa Carr. identified through genome sequencing and phylogenomic analysis.</title>
        <authorList>
            <person name="An X."/>
            <person name="Gao K."/>
            <person name="Chen Z."/>
            <person name="Li J."/>
            <person name="Yang X."/>
            <person name="Yang X."/>
            <person name="Zhou J."/>
            <person name="Guo T."/>
            <person name="Zhao T."/>
            <person name="Huang S."/>
            <person name="Miao D."/>
            <person name="Khan W.U."/>
            <person name="Rao P."/>
            <person name="Ye M."/>
            <person name="Lei B."/>
            <person name="Liao W."/>
            <person name="Wang J."/>
            <person name="Ji L."/>
            <person name="Li Y."/>
            <person name="Guo B."/>
            <person name="Mustafa N.S."/>
            <person name="Li S."/>
            <person name="Yun Q."/>
            <person name="Keller S.R."/>
            <person name="Mao J."/>
            <person name="Zhang R."/>
            <person name="Strauss S.H."/>
        </authorList>
    </citation>
    <scope>NUCLEOTIDE SEQUENCE</scope>
    <source>
        <strain evidence="1">GM15</strain>
        <tissue evidence="1">Leaf</tissue>
    </source>
</reference>